<keyword evidence="2" id="KW-1133">Transmembrane helix</keyword>
<evidence type="ECO:0000256" key="2">
    <source>
        <dbReference type="SAM" id="Phobius"/>
    </source>
</evidence>
<feature type="transmembrane region" description="Helical" evidence="2">
    <location>
        <begin position="42"/>
        <end position="62"/>
    </location>
</feature>
<dbReference type="Pfam" id="PF11977">
    <property type="entry name" value="RNase_Zc3h12a"/>
    <property type="match status" value="1"/>
</dbReference>
<dbReference type="Gene3D" id="3.40.50.11980">
    <property type="match status" value="1"/>
</dbReference>
<evidence type="ECO:0000313" key="4">
    <source>
        <dbReference type="EMBL" id="SHL31340.1"/>
    </source>
</evidence>
<feature type="domain" description="RNase NYN" evidence="3">
    <location>
        <begin position="74"/>
        <end position="184"/>
    </location>
</feature>
<keyword evidence="5" id="KW-1185">Reference proteome</keyword>
<name>A0A1M6ZLP4_9RHOB</name>
<sequence length="223" mass="24735">MPICIKGVSSFLRLEYALVMIVQWLLLSIGIVALVTAHVLPVMPGMAIVAEAWVIAALLLLLKAVLRRRARVVPVVVDGSNVMHWRDETPSAETLREVVDHLKQLGLSPDVVFDANAGYLLAGRYLRGDELGRMLGLPGTQVRVVPRGCPADPEILDMALDKRARVVSNDRFRDWAQDHPELTRPGHVIRGRYDGDKLVLDMHDSGLPSIAPRRDQRPETGLH</sequence>
<dbReference type="AlphaFoldDB" id="A0A1M6ZLP4"/>
<protein>
    <submittedName>
        <fullName evidence="4">Zc3h12a-like Ribonuclease NYN domain-containing protein</fullName>
    </submittedName>
</protein>
<evidence type="ECO:0000259" key="3">
    <source>
        <dbReference type="Pfam" id="PF11977"/>
    </source>
</evidence>
<evidence type="ECO:0000256" key="1">
    <source>
        <dbReference type="SAM" id="MobiDB-lite"/>
    </source>
</evidence>
<keyword evidence="2" id="KW-0812">Transmembrane</keyword>
<gene>
    <name evidence="4" type="ORF">SAMN05443432_101105</name>
</gene>
<feature type="transmembrane region" description="Helical" evidence="2">
    <location>
        <begin position="16"/>
        <end position="36"/>
    </location>
</feature>
<feature type="region of interest" description="Disordered" evidence="1">
    <location>
        <begin position="204"/>
        <end position="223"/>
    </location>
</feature>
<keyword evidence="2" id="KW-0472">Membrane</keyword>
<organism evidence="4 5">
    <name type="scientific">Roseovarius litoreus</name>
    <dbReference type="NCBI Taxonomy" id="1155722"/>
    <lineage>
        <taxon>Bacteria</taxon>
        <taxon>Pseudomonadati</taxon>
        <taxon>Pseudomonadota</taxon>
        <taxon>Alphaproteobacteria</taxon>
        <taxon>Rhodobacterales</taxon>
        <taxon>Roseobacteraceae</taxon>
        <taxon>Roseovarius</taxon>
    </lineage>
</organism>
<evidence type="ECO:0000313" key="5">
    <source>
        <dbReference type="Proteomes" id="UP000322545"/>
    </source>
</evidence>
<dbReference type="EMBL" id="FRCB01000001">
    <property type="protein sequence ID" value="SHL31340.1"/>
    <property type="molecule type" value="Genomic_DNA"/>
</dbReference>
<proteinExistence type="predicted"/>
<dbReference type="InterPro" id="IPR021869">
    <property type="entry name" value="RNase_Zc3h12_NYN"/>
</dbReference>
<feature type="compositionally biased region" description="Basic and acidic residues" evidence="1">
    <location>
        <begin position="212"/>
        <end position="223"/>
    </location>
</feature>
<accession>A0A1M6ZLP4</accession>
<reference evidence="4 5" key="1">
    <citation type="submission" date="2016-11" db="EMBL/GenBank/DDBJ databases">
        <authorList>
            <person name="Varghese N."/>
            <person name="Submissions S."/>
        </authorList>
    </citation>
    <scope>NUCLEOTIDE SEQUENCE [LARGE SCALE GENOMIC DNA]</scope>
    <source>
        <strain evidence="4 5">DSM 28249</strain>
    </source>
</reference>
<dbReference type="Proteomes" id="UP000322545">
    <property type="component" value="Unassembled WGS sequence"/>
</dbReference>